<evidence type="ECO:0000313" key="6">
    <source>
        <dbReference type="Proteomes" id="UP000094828"/>
    </source>
</evidence>
<dbReference type="InterPro" id="IPR050739">
    <property type="entry name" value="MFP"/>
</dbReference>
<evidence type="ECO:0000256" key="3">
    <source>
        <dbReference type="ARBA" id="ARBA00022989"/>
    </source>
</evidence>
<name>A0A1C3E3Y9_9PLAN</name>
<dbReference type="Gene3D" id="2.40.30.170">
    <property type="match status" value="1"/>
</dbReference>
<sequence>MTAATTTLQSSVDITVQPPVPVPTIRLALMAFLVLGAGATLTAGLDLMESKHCQGALEAQISVVRAERSAQISQVHVTPGAVVAVGQPLITVLDPNVIERIATLEQQLTEAKAEVERSRAEAAVDLEWRRRELKAAEFDAQLRAAELLQSQFQKQVEHVAWQDYLKRLNPVTTLVSLKAEAGSIIFDKSLPDEERLRALVAQDAAATTVEAISVQLQICEKRLIDLKELDKDLVQLIQKAHGVEVAKAKVQRIEFELSDLTAKKQGVTILSENYGTVSDLNLKAGDIVTAGQKLLDLVDQDRRYLLASIPSKDISQVSKGSKVELIFPGNQIRQGTVVDIPLRAESVVASSVHDVPIDVRVEASGREWPDLPLGTRVRVNFGRKL</sequence>
<organism evidence="5 6">
    <name type="scientific">Planctopirus hydrillae</name>
    <dbReference type="NCBI Taxonomy" id="1841610"/>
    <lineage>
        <taxon>Bacteria</taxon>
        <taxon>Pseudomonadati</taxon>
        <taxon>Planctomycetota</taxon>
        <taxon>Planctomycetia</taxon>
        <taxon>Planctomycetales</taxon>
        <taxon>Planctomycetaceae</taxon>
        <taxon>Planctopirus</taxon>
    </lineage>
</organism>
<dbReference type="RefSeq" id="WP_068852945.1">
    <property type="nucleotide sequence ID" value="NZ_LYDR01000158.1"/>
</dbReference>
<dbReference type="OrthoDB" id="209550at2"/>
<dbReference type="PANTHER" id="PTHR30386">
    <property type="entry name" value="MEMBRANE FUSION SUBUNIT OF EMRAB-TOLC MULTIDRUG EFFLUX PUMP"/>
    <property type="match status" value="1"/>
</dbReference>
<keyword evidence="6" id="KW-1185">Reference proteome</keyword>
<keyword evidence="4" id="KW-0472">Membrane</keyword>
<dbReference type="Gene3D" id="2.40.50.100">
    <property type="match status" value="1"/>
</dbReference>
<evidence type="ECO:0000256" key="1">
    <source>
        <dbReference type="ARBA" id="ARBA00004167"/>
    </source>
</evidence>
<dbReference type="EMBL" id="LYDR01000158">
    <property type="protein sequence ID" value="ODA27956.1"/>
    <property type="molecule type" value="Genomic_DNA"/>
</dbReference>
<protein>
    <recommendedName>
        <fullName evidence="7">RND efflux pump membrane fusion protein barrel-sandwich domain-containing protein</fullName>
    </recommendedName>
</protein>
<keyword evidence="2" id="KW-0812">Transmembrane</keyword>
<comment type="subcellular location">
    <subcellularLocation>
        <location evidence="1">Membrane</location>
        <topology evidence="1">Single-pass membrane protein</topology>
    </subcellularLocation>
</comment>
<proteinExistence type="predicted"/>
<dbReference type="PANTHER" id="PTHR30386:SF26">
    <property type="entry name" value="TRANSPORT PROTEIN COMB"/>
    <property type="match status" value="1"/>
</dbReference>
<dbReference type="Proteomes" id="UP000094828">
    <property type="component" value="Unassembled WGS sequence"/>
</dbReference>
<dbReference type="GO" id="GO:0016020">
    <property type="term" value="C:membrane"/>
    <property type="evidence" value="ECO:0007669"/>
    <property type="project" value="UniProtKB-SubCell"/>
</dbReference>
<dbReference type="PRINTS" id="PR01490">
    <property type="entry name" value="RTXTOXIND"/>
</dbReference>
<evidence type="ECO:0000256" key="4">
    <source>
        <dbReference type="ARBA" id="ARBA00023136"/>
    </source>
</evidence>
<dbReference type="STRING" id="1841610.A6X21_13845"/>
<keyword evidence="3" id="KW-1133">Transmembrane helix</keyword>
<dbReference type="AlphaFoldDB" id="A0A1C3E3Y9"/>
<reference evidence="5 6" key="1">
    <citation type="submission" date="2016-05" db="EMBL/GenBank/DDBJ databases">
        <title>Genomic and physiological characterization of Planctopirus sp. isolated from fresh water lake.</title>
        <authorList>
            <person name="Subhash Y."/>
            <person name="Ramana C."/>
        </authorList>
    </citation>
    <scope>NUCLEOTIDE SEQUENCE [LARGE SCALE GENOMIC DNA]</scope>
    <source>
        <strain evidence="5 6">JC280</strain>
    </source>
</reference>
<evidence type="ECO:0008006" key="7">
    <source>
        <dbReference type="Google" id="ProtNLM"/>
    </source>
</evidence>
<accession>A0A1C3E3Y9</accession>
<evidence type="ECO:0000313" key="5">
    <source>
        <dbReference type="EMBL" id="ODA27956.1"/>
    </source>
</evidence>
<dbReference type="Gene3D" id="1.10.287.470">
    <property type="entry name" value="Helix hairpin bin"/>
    <property type="match status" value="1"/>
</dbReference>
<evidence type="ECO:0000256" key="2">
    <source>
        <dbReference type="ARBA" id="ARBA00022692"/>
    </source>
</evidence>
<comment type="caution">
    <text evidence="5">The sequence shown here is derived from an EMBL/GenBank/DDBJ whole genome shotgun (WGS) entry which is preliminary data.</text>
</comment>
<gene>
    <name evidence="5" type="ORF">A6X21_13845</name>
</gene>